<evidence type="ECO:0000256" key="26">
    <source>
        <dbReference type="ARBA" id="ARBA00047779"/>
    </source>
</evidence>
<keyword evidence="16" id="KW-0325">Glycoprotein</keyword>
<comment type="similarity">
    <text evidence="3">Belongs to the nucleotide pyrophosphatase/phosphodiesterase family.</text>
</comment>
<keyword evidence="14" id="KW-0472">Membrane</keyword>
<keyword evidence="13" id="KW-0443">Lipid metabolism</keyword>
<keyword evidence="17" id="KW-0449">Lipoprotein</keyword>
<evidence type="ECO:0000256" key="12">
    <source>
        <dbReference type="ARBA" id="ARBA00022963"/>
    </source>
</evidence>
<comment type="function">
    <text evidence="20">Choline-specific glycerophosphodiesterase that hydrolyzes glycerophosphocholine (GPC) and lysophosphatidylcholine (LPC) and contributes to supplying choline to the cells. Has a preference for LPC with short (12:0 and 14:0) or polyunsaturated (18:2 and 20:4) fatty acids. In vitro, hydrolyzes only choline-containing lysophospholipids, such as sphingosylphosphorylcholine (SPC), platelet-activating factor (PAF) and lysoPAF, but not other lysophospholipids.</text>
</comment>
<evidence type="ECO:0000313" key="34">
    <source>
        <dbReference type="Proteomes" id="UP000663870"/>
    </source>
</evidence>
<comment type="catalytic activity">
    <reaction evidence="21">
        <text>1-dodecanoyl-sn-glycero-3-phosphocholine + H2O = 1-dodecanoyl-sn-glycerol + phosphocholine + H(+)</text>
        <dbReference type="Rhea" id="RHEA:41127"/>
        <dbReference type="ChEBI" id="CHEBI:15377"/>
        <dbReference type="ChEBI" id="CHEBI:15378"/>
        <dbReference type="ChEBI" id="CHEBI:74966"/>
        <dbReference type="ChEBI" id="CHEBI:75529"/>
        <dbReference type="ChEBI" id="CHEBI:295975"/>
    </reaction>
    <physiologicalReaction direction="left-to-right" evidence="21">
        <dbReference type="Rhea" id="RHEA:41128"/>
    </physiologicalReaction>
</comment>
<dbReference type="EMBL" id="CAJNOL010003732">
    <property type="protein sequence ID" value="CAF1572461.1"/>
    <property type="molecule type" value="Genomic_DNA"/>
</dbReference>
<reference evidence="33" key="1">
    <citation type="submission" date="2021-02" db="EMBL/GenBank/DDBJ databases">
        <authorList>
            <person name="Nowell W R."/>
        </authorList>
    </citation>
    <scope>NUCLEOTIDE SEQUENCE</scope>
</reference>
<keyword evidence="7" id="KW-0336">GPI-anchor</keyword>
<comment type="catalytic activity">
    <reaction evidence="23">
        <text>glycero-2-phosphocholine + H2O = phosphocholine + glycerol + H(+)</text>
        <dbReference type="Rhea" id="RHEA:61684"/>
        <dbReference type="ChEBI" id="CHEBI:15377"/>
        <dbReference type="ChEBI" id="CHEBI:15378"/>
        <dbReference type="ChEBI" id="CHEBI:17754"/>
        <dbReference type="ChEBI" id="CHEBI:144950"/>
        <dbReference type="ChEBI" id="CHEBI:295975"/>
    </reaction>
    <physiologicalReaction direction="left-to-right" evidence="23">
        <dbReference type="Rhea" id="RHEA:61685"/>
    </physiologicalReaction>
</comment>
<dbReference type="GO" id="GO:0046872">
    <property type="term" value="F:metal ion binding"/>
    <property type="evidence" value="ECO:0007669"/>
    <property type="project" value="UniProtKB-KW"/>
</dbReference>
<dbReference type="GO" id="GO:0098552">
    <property type="term" value="C:side of membrane"/>
    <property type="evidence" value="ECO:0007669"/>
    <property type="project" value="UniProtKB-KW"/>
</dbReference>
<dbReference type="EMBL" id="CAJNOH010002535">
    <property type="protein sequence ID" value="CAF1298505.1"/>
    <property type="molecule type" value="Genomic_DNA"/>
</dbReference>
<evidence type="ECO:0000256" key="29">
    <source>
        <dbReference type="ARBA" id="ARBA00048703"/>
    </source>
</evidence>
<evidence type="ECO:0000256" key="31">
    <source>
        <dbReference type="ARBA" id="ARBA00049320"/>
    </source>
</evidence>
<evidence type="ECO:0000256" key="17">
    <source>
        <dbReference type="ARBA" id="ARBA00023288"/>
    </source>
</evidence>
<keyword evidence="34" id="KW-1185">Reference proteome</keyword>
<evidence type="ECO:0000256" key="22">
    <source>
        <dbReference type="ARBA" id="ARBA00047322"/>
    </source>
</evidence>
<dbReference type="PANTHER" id="PTHR10151">
    <property type="entry name" value="ECTONUCLEOTIDE PYROPHOSPHATASE/PHOSPHODIESTERASE"/>
    <property type="match status" value="1"/>
</dbReference>
<comment type="catalytic activity">
    <reaction evidence="24">
        <text>a 1-O-alkyl-sn-glycero-3-phosphocholine + H2O = a 1-O-alkyl-sn-glycerol + phosphocholine + H(+)</text>
        <dbReference type="Rhea" id="RHEA:36083"/>
        <dbReference type="ChEBI" id="CHEBI:15377"/>
        <dbReference type="ChEBI" id="CHEBI:15378"/>
        <dbReference type="ChEBI" id="CHEBI:15850"/>
        <dbReference type="ChEBI" id="CHEBI:30909"/>
        <dbReference type="ChEBI" id="CHEBI:295975"/>
    </reaction>
    <physiologicalReaction direction="left-to-right" evidence="24">
        <dbReference type="Rhea" id="RHEA:36084"/>
    </physiologicalReaction>
</comment>
<evidence type="ECO:0000256" key="28">
    <source>
        <dbReference type="ARBA" id="ARBA00048234"/>
    </source>
</evidence>
<dbReference type="PANTHER" id="PTHR10151:SF66">
    <property type="entry name" value="GLYCEROPHOSPHOCHOLINE CHOLINEPHOSPHODIESTERASE ENPP6"/>
    <property type="match status" value="1"/>
</dbReference>
<dbReference type="InterPro" id="IPR001611">
    <property type="entry name" value="Leu-rich_rpt"/>
</dbReference>
<dbReference type="SUPFAM" id="SSF53649">
    <property type="entry name" value="Alkaline phosphatase-like"/>
    <property type="match status" value="1"/>
</dbReference>
<dbReference type="Proteomes" id="UP000663870">
    <property type="component" value="Unassembled WGS sequence"/>
</dbReference>
<evidence type="ECO:0000256" key="4">
    <source>
        <dbReference type="ARBA" id="ARBA00012318"/>
    </source>
</evidence>
<keyword evidence="15" id="KW-1015">Disulfide bond</keyword>
<dbReference type="GO" id="GO:0005886">
    <property type="term" value="C:plasma membrane"/>
    <property type="evidence" value="ECO:0007669"/>
    <property type="project" value="UniProtKB-SubCell"/>
</dbReference>
<comment type="subcellular location">
    <subcellularLocation>
        <location evidence="2">Cell membrane</location>
        <topology evidence="2">Lipid-anchor</topology>
        <topology evidence="2">GPI-anchor</topology>
    </subcellularLocation>
</comment>
<evidence type="ECO:0000256" key="18">
    <source>
        <dbReference type="ARBA" id="ARBA00031167"/>
    </source>
</evidence>
<dbReference type="CDD" id="cd16018">
    <property type="entry name" value="Enpp"/>
    <property type="match status" value="1"/>
</dbReference>
<evidence type="ECO:0000256" key="6">
    <source>
        <dbReference type="ARBA" id="ARBA00022553"/>
    </source>
</evidence>
<evidence type="ECO:0000256" key="16">
    <source>
        <dbReference type="ARBA" id="ARBA00023180"/>
    </source>
</evidence>
<dbReference type="InterPro" id="IPR032675">
    <property type="entry name" value="LRR_dom_sf"/>
</dbReference>
<keyword evidence="9" id="KW-0732">Signal</keyword>
<evidence type="ECO:0000256" key="14">
    <source>
        <dbReference type="ARBA" id="ARBA00023136"/>
    </source>
</evidence>
<evidence type="ECO:0000256" key="25">
    <source>
        <dbReference type="ARBA" id="ARBA00047600"/>
    </source>
</evidence>
<evidence type="ECO:0000256" key="23">
    <source>
        <dbReference type="ARBA" id="ARBA00047482"/>
    </source>
</evidence>
<evidence type="ECO:0000256" key="30">
    <source>
        <dbReference type="ARBA" id="ARBA00049092"/>
    </source>
</evidence>
<evidence type="ECO:0000256" key="10">
    <source>
        <dbReference type="ARBA" id="ARBA00022801"/>
    </source>
</evidence>
<evidence type="ECO:0000256" key="15">
    <source>
        <dbReference type="ARBA" id="ARBA00023157"/>
    </source>
</evidence>
<keyword evidence="12" id="KW-0442">Lipid degradation</keyword>
<proteinExistence type="inferred from homology"/>
<sequence>MLFLYTTLIAYVLQIALLLYVNATQQSSKIPRLLIISLDGFRHNYLHEHNLPTFNRFRNEGIQAKYGMQPTFPTMTFPNHISIATGMYQEDHGIVHNIFYDRLLNITIEMNHRDNRQWLNPKVEPLWITATKQKVKCAVLFWPACHNEFYGIRPLIYSWSYTDDIPFREKIDNALSYFRELPIQLVMLYHFEPDKQGHTYGPDSPKVRDTLIRLDGDIEYLLYKVKCELNDDLNIIILSDHGMTKVKGVIRPFVDKYLNKKSVETSILSGALFNVIPKNGLTEAVYNSLRNIPNVTVYKRYDIPERFRYSKPDHRLGEITVLPNSEGVILSSATKMKSYNKKGNHGWDNTLASMQAIFMARGPSFNINVSIRSLHSVDIYHIACRILKLHPNPHATAGSITLTTLDLSKNSIGDIGAQHLGDALQNNTTLTTLFLQENPIGVLGVQHLADALRKNTTLTTLYLSSHHIGAEGAQYLVHALHYNMTLVTLYFGNSHIGDLGAQHLADMLRNNTTLSALSLEGNEIGIHGIQHLTNTLQYNTTLVTLYLGNNRIQALGAQHLADVLPLRIDDKISKHLLSSKSCKKMF</sequence>
<evidence type="ECO:0000256" key="19">
    <source>
        <dbReference type="ARBA" id="ARBA00032556"/>
    </source>
</evidence>
<evidence type="ECO:0000256" key="9">
    <source>
        <dbReference type="ARBA" id="ARBA00022729"/>
    </source>
</evidence>
<dbReference type="Proteomes" id="UP000663854">
    <property type="component" value="Unassembled WGS sequence"/>
</dbReference>
<dbReference type="EC" id="3.1.4.38" evidence="4"/>
<comment type="catalytic activity">
    <reaction evidence="22">
        <text>1-(9Z-octadecenoyl)-sn-glycero-3-phosphocholine + H2O = 1-(9Z-octadecenoyl)-sn-glycerol + phosphocholine + H(+)</text>
        <dbReference type="Rhea" id="RHEA:41091"/>
        <dbReference type="ChEBI" id="CHEBI:15377"/>
        <dbReference type="ChEBI" id="CHEBI:15378"/>
        <dbReference type="ChEBI" id="CHEBI:28610"/>
        <dbReference type="ChEBI" id="CHEBI:75757"/>
        <dbReference type="ChEBI" id="CHEBI:295975"/>
    </reaction>
    <physiologicalReaction direction="left-to-right" evidence="22">
        <dbReference type="Rhea" id="RHEA:41092"/>
    </physiologicalReaction>
</comment>
<comment type="catalytic activity">
    <reaction evidence="29">
        <text>sn-glycerol 3-phosphocholine + H2O = phosphocholine + glycerol + H(+)</text>
        <dbReference type="Rhea" id="RHEA:19545"/>
        <dbReference type="ChEBI" id="CHEBI:15377"/>
        <dbReference type="ChEBI" id="CHEBI:15378"/>
        <dbReference type="ChEBI" id="CHEBI:16870"/>
        <dbReference type="ChEBI" id="CHEBI:17754"/>
        <dbReference type="ChEBI" id="CHEBI:295975"/>
        <dbReference type="EC" id="3.1.4.38"/>
    </reaction>
    <physiologicalReaction direction="left-to-right" evidence="29">
        <dbReference type="Rhea" id="RHEA:19546"/>
    </physiologicalReaction>
</comment>
<evidence type="ECO:0000256" key="2">
    <source>
        <dbReference type="ARBA" id="ARBA00004609"/>
    </source>
</evidence>
<gene>
    <name evidence="33" type="ORF">JXQ802_LOCUS45346</name>
    <name evidence="32" type="ORF">PYM288_LOCUS29787</name>
</gene>
<comment type="catalytic activity">
    <reaction evidence="26">
        <text>1-tetradecanoyl-sn-glycero-3-phosphocholine + H2O = 1-tetradecanoyl-sn-glycerol + phosphocholine + H(+)</text>
        <dbReference type="Rhea" id="RHEA:40999"/>
        <dbReference type="ChEBI" id="CHEBI:15377"/>
        <dbReference type="ChEBI" id="CHEBI:15378"/>
        <dbReference type="ChEBI" id="CHEBI:64489"/>
        <dbReference type="ChEBI" id="CHEBI:75536"/>
        <dbReference type="ChEBI" id="CHEBI:295975"/>
    </reaction>
    <physiologicalReaction direction="left-to-right" evidence="26">
        <dbReference type="Rhea" id="RHEA:41000"/>
    </physiologicalReaction>
</comment>
<dbReference type="Pfam" id="PF01663">
    <property type="entry name" value="Phosphodiest"/>
    <property type="match status" value="1"/>
</dbReference>
<evidence type="ECO:0000256" key="7">
    <source>
        <dbReference type="ARBA" id="ARBA00022622"/>
    </source>
</evidence>
<dbReference type="Gene3D" id="3.30.1360.180">
    <property type="match status" value="1"/>
</dbReference>
<keyword evidence="5" id="KW-1003">Cell membrane</keyword>
<evidence type="ECO:0000256" key="11">
    <source>
        <dbReference type="ARBA" id="ARBA00022833"/>
    </source>
</evidence>
<comment type="caution">
    <text evidence="33">The sequence shown here is derived from an EMBL/GenBank/DDBJ whole genome shotgun (WGS) entry which is preliminary data.</text>
</comment>
<evidence type="ECO:0000313" key="32">
    <source>
        <dbReference type="EMBL" id="CAF1298505.1"/>
    </source>
</evidence>
<evidence type="ECO:0000256" key="13">
    <source>
        <dbReference type="ARBA" id="ARBA00023098"/>
    </source>
</evidence>
<keyword evidence="6" id="KW-0597">Phosphoprotein</keyword>
<evidence type="ECO:0000256" key="5">
    <source>
        <dbReference type="ARBA" id="ARBA00022475"/>
    </source>
</evidence>
<dbReference type="Gene3D" id="3.40.720.10">
    <property type="entry name" value="Alkaline Phosphatase, subunit A"/>
    <property type="match status" value="1"/>
</dbReference>
<name>A0A815YLY4_9BILA</name>
<keyword evidence="8" id="KW-0479">Metal-binding</keyword>
<dbReference type="InterPro" id="IPR017850">
    <property type="entry name" value="Alkaline_phosphatase_core_sf"/>
</dbReference>
<dbReference type="GO" id="GO:0047390">
    <property type="term" value="F:glycerophosphocholine cholinephosphodiesterase activity"/>
    <property type="evidence" value="ECO:0007669"/>
    <property type="project" value="UniProtKB-EC"/>
</dbReference>
<dbReference type="SMART" id="SM00368">
    <property type="entry name" value="LRR_RI"/>
    <property type="match status" value="6"/>
</dbReference>
<comment type="catalytic activity">
    <reaction evidence="30">
        <text>1-(9Z,12Z)-octadecadienoyl-sn-glycero-3-phosphocholine + H2O = 1-(9Z,12Z-octadecadienoyl)-sn-glycerol + phosphocholine + H(+)</text>
        <dbReference type="Rhea" id="RHEA:41115"/>
        <dbReference type="ChEBI" id="CHEBI:15377"/>
        <dbReference type="ChEBI" id="CHEBI:15378"/>
        <dbReference type="ChEBI" id="CHEBI:28733"/>
        <dbReference type="ChEBI" id="CHEBI:75561"/>
        <dbReference type="ChEBI" id="CHEBI:295975"/>
    </reaction>
    <physiologicalReaction direction="left-to-right" evidence="30">
        <dbReference type="Rhea" id="RHEA:41116"/>
    </physiologicalReaction>
</comment>
<evidence type="ECO:0000256" key="21">
    <source>
        <dbReference type="ARBA" id="ARBA00047290"/>
    </source>
</evidence>
<dbReference type="Pfam" id="PF13516">
    <property type="entry name" value="LRR_6"/>
    <property type="match status" value="5"/>
</dbReference>
<dbReference type="GO" id="GO:0016042">
    <property type="term" value="P:lipid catabolic process"/>
    <property type="evidence" value="ECO:0007669"/>
    <property type="project" value="UniProtKB-KW"/>
</dbReference>
<protein>
    <recommendedName>
        <fullName evidence="4">glycerophosphocholine cholinephosphodiesterase</fullName>
        <ecNumber evidence="4">3.1.4.38</ecNumber>
    </recommendedName>
    <alternativeName>
        <fullName evidence="19">Choline-specific glycerophosphodiester phosphodiesterase</fullName>
    </alternativeName>
    <alternativeName>
        <fullName evidence="18">Ectonucleotide pyrophosphatase/phosphodiesterase family member 6</fullName>
    </alternativeName>
</protein>
<evidence type="ECO:0000313" key="33">
    <source>
        <dbReference type="EMBL" id="CAF1572461.1"/>
    </source>
</evidence>
<evidence type="ECO:0000256" key="24">
    <source>
        <dbReference type="ARBA" id="ARBA00047494"/>
    </source>
</evidence>
<organism evidence="33 34">
    <name type="scientific">Rotaria sordida</name>
    <dbReference type="NCBI Taxonomy" id="392033"/>
    <lineage>
        <taxon>Eukaryota</taxon>
        <taxon>Metazoa</taxon>
        <taxon>Spiralia</taxon>
        <taxon>Gnathifera</taxon>
        <taxon>Rotifera</taxon>
        <taxon>Eurotatoria</taxon>
        <taxon>Bdelloidea</taxon>
        <taxon>Philodinida</taxon>
        <taxon>Philodinidae</taxon>
        <taxon>Rotaria</taxon>
    </lineage>
</organism>
<comment type="catalytic activity">
    <reaction evidence="31">
        <text>1-(5Z,8Z,11Z,14Z-eicosatetraenoyl)-sn-glycero-3-phosphocholine + H2O = 1-(5Z,8Z,11Z,14Z-eicosatetraenoyl)-sn-glycerol + phosphocholine + H(+)</text>
        <dbReference type="Rhea" id="RHEA:41003"/>
        <dbReference type="ChEBI" id="CHEBI:15377"/>
        <dbReference type="ChEBI" id="CHEBI:15378"/>
        <dbReference type="ChEBI" id="CHEBI:34071"/>
        <dbReference type="ChEBI" id="CHEBI:74344"/>
        <dbReference type="ChEBI" id="CHEBI:295975"/>
    </reaction>
    <physiologicalReaction direction="left-to-right" evidence="31">
        <dbReference type="Rhea" id="RHEA:41004"/>
    </physiologicalReaction>
</comment>
<evidence type="ECO:0000256" key="8">
    <source>
        <dbReference type="ARBA" id="ARBA00022723"/>
    </source>
</evidence>
<evidence type="ECO:0000256" key="27">
    <source>
        <dbReference type="ARBA" id="ARBA00048209"/>
    </source>
</evidence>
<evidence type="ECO:0000256" key="20">
    <source>
        <dbReference type="ARBA" id="ARBA00046203"/>
    </source>
</evidence>
<comment type="catalytic activity">
    <reaction evidence="27">
        <text>1-hexadecanoyl-sn-glycero-3-phosphocholine + H2O = 1-hexadecanoyl-sn-glycerol + phosphocholine + H(+)</text>
        <dbReference type="Rhea" id="RHEA:41119"/>
        <dbReference type="ChEBI" id="CHEBI:15377"/>
        <dbReference type="ChEBI" id="CHEBI:15378"/>
        <dbReference type="ChEBI" id="CHEBI:72998"/>
        <dbReference type="ChEBI" id="CHEBI:75542"/>
        <dbReference type="ChEBI" id="CHEBI:295975"/>
    </reaction>
    <physiologicalReaction direction="left-to-right" evidence="27">
        <dbReference type="Rhea" id="RHEA:41120"/>
    </physiologicalReaction>
</comment>
<evidence type="ECO:0000256" key="3">
    <source>
        <dbReference type="ARBA" id="ARBA00010594"/>
    </source>
</evidence>
<accession>A0A815YLY4</accession>
<comment type="catalytic activity">
    <reaction evidence="28">
        <text>sphing-4-enine-phosphocholine + H2O = sphing-4-enine + phosphocholine + H(+)</text>
        <dbReference type="Rhea" id="RHEA:41095"/>
        <dbReference type="ChEBI" id="CHEBI:15377"/>
        <dbReference type="ChEBI" id="CHEBI:15378"/>
        <dbReference type="ChEBI" id="CHEBI:57756"/>
        <dbReference type="ChEBI" id="CHEBI:58906"/>
        <dbReference type="ChEBI" id="CHEBI:295975"/>
    </reaction>
    <physiologicalReaction direction="left-to-right" evidence="28">
        <dbReference type="Rhea" id="RHEA:41096"/>
    </physiologicalReaction>
</comment>
<comment type="catalytic activity">
    <reaction evidence="25">
        <text>a 1-acyl-sn-glycero-3-phosphocholine + H2O = a 1-acyl-sn-glycerol + phosphocholine + H(+)</text>
        <dbReference type="Rhea" id="RHEA:44720"/>
        <dbReference type="ChEBI" id="CHEBI:15377"/>
        <dbReference type="ChEBI" id="CHEBI:15378"/>
        <dbReference type="ChEBI" id="CHEBI:58168"/>
        <dbReference type="ChEBI" id="CHEBI:64683"/>
        <dbReference type="ChEBI" id="CHEBI:295975"/>
    </reaction>
    <physiologicalReaction direction="left-to-right" evidence="25">
        <dbReference type="Rhea" id="RHEA:44721"/>
    </physiologicalReaction>
</comment>
<comment type="cofactor">
    <cofactor evidence="1">
        <name>Zn(2+)</name>
        <dbReference type="ChEBI" id="CHEBI:29105"/>
    </cofactor>
</comment>
<keyword evidence="11" id="KW-0862">Zinc</keyword>
<dbReference type="SUPFAM" id="SSF52047">
    <property type="entry name" value="RNI-like"/>
    <property type="match status" value="1"/>
</dbReference>
<dbReference type="InterPro" id="IPR002591">
    <property type="entry name" value="Phosphodiest/P_Trfase"/>
</dbReference>
<evidence type="ECO:0000256" key="1">
    <source>
        <dbReference type="ARBA" id="ARBA00001947"/>
    </source>
</evidence>
<keyword evidence="10" id="KW-0378">Hydrolase</keyword>
<dbReference type="Gene3D" id="3.80.10.10">
    <property type="entry name" value="Ribonuclease Inhibitor"/>
    <property type="match status" value="2"/>
</dbReference>
<dbReference type="AlphaFoldDB" id="A0A815YLY4"/>